<dbReference type="Proteomes" id="UP000305401">
    <property type="component" value="Unassembled WGS sequence"/>
</dbReference>
<keyword evidence="2" id="KW-1185">Reference proteome</keyword>
<accession>A0AC61S3T0</accession>
<sequence>MLSMWEELALIAKCATTDSRSAFERLVVEYSPELRRYLMNLTLGDASLTDDLAQDTFLKAYMSIRSFQGLSRFKTWLFRIAINEYYAYVRKRREQRMDGMAETPVIECVTPLRNVEAGIDAQKCLAVLSETERSVVLLFYMNDLPIKEIVKITGMPEGTVKSHLSRAKVKMAKVFNV</sequence>
<evidence type="ECO:0000313" key="1">
    <source>
        <dbReference type="EMBL" id="THG43058.1"/>
    </source>
</evidence>
<name>A0AC61S3T0_9BACT</name>
<comment type="caution">
    <text evidence="1">The sequence shown here is derived from an EMBL/GenBank/DDBJ whole genome shotgun (WGS) entry which is preliminary data.</text>
</comment>
<dbReference type="EMBL" id="SSTG01000194">
    <property type="protein sequence ID" value="THG43058.1"/>
    <property type="molecule type" value="Genomic_DNA"/>
</dbReference>
<protein>
    <submittedName>
        <fullName evidence="1">RNA polymerase sigma factor</fullName>
    </submittedName>
</protein>
<evidence type="ECO:0000313" key="2">
    <source>
        <dbReference type="Proteomes" id="UP000305401"/>
    </source>
</evidence>
<reference evidence="1" key="1">
    <citation type="submission" date="2019-04" db="EMBL/GenBank/DDBJ databases">
        <title>Microbes associate with the intestines of laboratory mice.</title>
        <authorList>
            <person name="Navarre W."/>
            <person name="Wong E."/>
            <person name="Huang K.C."/>
            <person name="Tropini C."/>
            <person name="Ng K."/>
            <person name="Yu B."/>
        </authorList>
    </citation>
    <scope>NUCLEOTIDE SEQUENCE</scope>
    <source>
        <strain evidence="1">NM86_A22</strain>
    </source>
</reference>
<proteinExistence type="predicted"/>
<organism evidence="1 2">
    <name type="scientific">Muribaculum caecicola</name>
    <dbReference type="NCBI Taxonomy" id="3038144"/>
    <lineage>
        <taxon>Bacteria</taxon>
        <taxon>Pseudomonadati</taxon>
        <taxon>Bacteroidota</taxon>
        <taxon>Bacteroidia</taxon>
        <taxon>Bacteroidales</taxon>
        <taxon>Muribaculaceae</taxon>
        <taxon>Muribaculum</taxon>
    </lineage>
</organism>
<gene>
    <name evidence="1" type="ORF">E5990_10440</name>
</gene>